<dbReference type="GO" id="GO:0042995">
    <property type="term" value="C:cell projection"/>
    <property type="evidence" value="ECO:0007669"/>
    <property type="project" value="UniProtKB-SubCell"/>
</dbReference>
<dbReference type="GO" id="GO:0005576">
    <property type="term" value="C:extracellular region"/>
    <property type="evidence" value="ECO:0007669"/>
    <property type="project" value="UniProtKB-SubCell"/>
</dbReference>
<dbReference type="GO" id="GO:0005886">
    <property type="term" value="C:plasma membrane"/>
    <property type="evidence" value="ECO:0007669"/>
    <property type="project" value="UniProtKB-SubCell"/>
</dbReference>
<proteinExistence type="predicted"/>
<dbReference type="OrthoDB" id="283575at2759"/>
<evidence type="ECO:0000313" key="12">
    <source>
        <dbReference type="Proteomes" id="UP000499080"/>
    </source>
</evidence>
<feature type="domain" description="LRRNT" evidence="9">
    <location>
        <begin position="175"/>
        <end position="207"/>
    </location>
</feature>
<dbReference type="GO" id="GO:0098552">
    <property type="term" value="C:side of membrane"/>
    <property type="evidence" value="ECO:0007669"/>
    <property type="project" value="UniProtKB-KW"/>
</dbReference>
<sequence>MYGNRQVEYSHLKSVKCAVNVRGSSYGERNGYSRDLSNNRLGMIGKKTLRGAPLLKNLQMDNNEITCVDDISIRMLKDMEILTLNKNNITSLGKDLFEGMKKLRVLRISDNPFTCDCHLSWLAGWLRRNPRLGLFSKCNLPLYLKNKAIAELHEFDFRCTGSEDDRPAGCSREPMCPHPCSCYDGVVDCRDKGLSRIPDHIPDTATELRLEQNQIREIPPKAFSSFKRLKRIDLSNNEISKVAGDAFTGLKTLTSLVLYGNKITDLTNGIFKGLTSLQLLLLNANKISCLRKDTFGDLHNLNLLSLYDNNIQSLANGTFNALHNIQTLYLHEGYFGTDITILSYDRMRKTATQPTYSSPNFRTTPTGGCLTLDRIILRKYELLLKPRLCHETITLLEKYNTRCYYKARAVPFVT</sequence>
<evidence type="ECO:0000256" key="5">
    <source>
        <dbReference type="ARBA" id="ARBA00022729"/>
    </source>
</evidence>
<evidence type="ECO:0000259" key="10">
    <source>
        <dbReference type="SMART" id="SM00082"/>
    </source>
</evidence>
<feature type="domain" description="LRRCT" evidence="10">
    <location>
        <begin position="111"/>
        <end position="160"/>
    </location>
</feature>
<evidence type="ECO:0000256" key="6">
    <source>
        <dbReference type="ARBA" id="ARBA00022737"/>
    </source>
</evidence>
<dbReference type="InterPro" id="IPR003591">
    <property type="entry name" value="Leu-rich_rpt_typical-subtyp"/>
</dbReference>
<evidence type="ECO:0000256" key="7">
    <source>
        <dbReference type="ARBA" id="ARBA00023157"/>
    </source>
</evidence>
<reference evidence="11 12" key="1">
    <citation type="journal article" date="2019" name="Sci. Rep.">
        <title>Orb-weaving spider Araneus ventricosus genome elucidates the spidroin gene catalogue.</title>
        <authorList>
            <person name="Kono N."/>
            <person name="Nakamura H."/>
            <person name="Ohtoshi R."/>
            <person name="Moran D.A.P."/>
            <person name="Shinohara A."/>
            <person name="Yoshida Y."/>
            <person name="Fujiwara M."/>
            <person name="Mori M."/>
            <person name="Tomita M."/>
            <person name="Arakawa K."/>
        </authorList>
    </citation>
    <scope>NUCLEOTIDE SEQUENCE [LARGE SCALE GENOMIC DNA]</scope>
</reference>
<dbReference type="InterPro" id="IPR000372">
    <property type="entry name" value="LRRNT"/>
</dbReference>
<keyword evidence="7" id="KW-1015">Disulfide bond</keyword>
<dbReference type="AlphaFoldDB" id="A0A4Y2FM11"/>
<dbReference type="GO" id="GO:0007399">
    <property type="term" value="P:nervous system development"/>
    <property type="evidence" value="ECO:0007669"/>
    <property type="project" value="UniProtKB-ARBA"/>
</dbReference>
<dbReference type="InterPro" id="IPR001611">
    <property type="entry name" value="Leu-rich_rpt"/>
</dbReference>
<evidence type="ECO:0000256" key="2">
    <source>
        <dbReference type="ARBA" id="ARBA00022473"/>
    </source>
</evidence>
<keyword evidence="6" id="KW-0677">Repeat</keyword>
<dbReference type="InterPro" id="IPR032675">
    <property type="entry name" value="LRR_dom_sf"/>
</dbReference>
<keyword evidence="8" id="KW-0325">Glycoprotein</keyword>
<evidence type="ECO:0000256" key="1">
    <source>
        <dbReference type="ARBA" id="ARBA00004613"/>
    </source>
</evidence>
<keyword evidence="5" id="KW-0732">Signal</keyword>
<dbReference type="InterPro" id="IPR050541">
    <property type="entry name" value="LRR_TM_domain-containing"/>
</dbReference>
<dbReference type="FunFam" id="3.80.10.10:FF:000002">
    <property type="entry name" value="Slit guidance ligand 2"/>
    <property type="match status" value="1"/>
</dbReference>
<evidence type="ECO:0000256" key="4">
    <source>
        <dbReference type="ARBA" id="ARBA00022614"/>
    </source>
</evidence>
<dbReference type="Gene3D" id="3.80.10.10">
    <property type="entry name" value="Ribonuclease Inhibitor"/>
    <property type="match status" value="2"/>
</dbReference>
<dbReference type="EMBL" id="BGPR01000990">
    <property type="protein sequence ID" value="GBM42203.1"/>
    <property type="molecule type" value="Genomic_DNA"/>
</dbReference>
<keyword evidence="4" id="KW-0433">Leucine-rich repeat</keyword>
<dbReference type="SMART" id="SM00013">
    <property type="entry name" value="LRRNT"/>
    <property type="match status" value="1"/>
</dbReference>
<protein>
    <submittedName>
        <fullName evidence="11">Protein slit</fullName>
    </submittedName>
</protein>
<evidence type="ECO:0000313" key="11">
    <source>
        <dbReference type="EMBL" id="GBM42203.1"/>
    </source>
</evidence>
<evidence type="ECO:0000256" key="8">
    <source>
        <dbReference type="ARBA" id="ARBA00023180"/>
    </source>
</evidence>
<evidence type="ECO:0000259" key="9">
    <source>
        <dbReference type="SMART" id="SM00013"/>
    </source>
</evidence>
<dbReference type="Proteomes" id="UP000499080">
    <property type="component" value="Unassembled WGS sequence"/>
</dbReference>
<dbReference type="PANTHER" id="PTHR24369">
    <property type="entry name" value="ANTIGEN BSP, PUTATIVE-RELATED"/>
    <property type="match status" value="1"/>
</dbReference>
<comment type="subcellular location">
    <subcellularLocation>
        <location evidence="1">Secreted</location>
    </subcellularLocation>
</comment>
<dbReference type="GO" id="GO:0045121">
    <property type="term" value="C:membrane raft"/>
    <property type="evidence" value="ECO:0007669"/>
    <property type="project" value="UniProtKB-SubCell"/>
</dbReference>
<keyword evidence="12" id="KW-1185">Reference proteome</keyword>
<dbReference type="SMART" id="SM00082">
    <property type="entry name" value="LRRCT"/>
    <property type="match status" value="1"/>
</dbReference>
<organism evidence="11 12">
    <name type="scientific">Araneus ventricosus</name>
    <name type="common">Orbweaver spider</name>
    <name type="synonym">Epeira ventricosa</name>
    <dbReference type="NCBI Taxonomy" id="182803"/>
    <lineage>
        <taxon>Eukaryota</taxon>
        <taxon>Metazoa</taxon>
        <taxon>Ecdysozoa</taxon>
        <taxon>Arthropoda</taxon>
        <taxon>Chelicerata</taxon>
        <taxon>Arachnida</taxon>
        <taxon>Araneae</taxon>
        <taxon>Araneomorphae</taxon>
        <taxon>Entelegynae</taxon>
        <taxon>Araneoidea</taxon>
        <taxon>Araneidae</taxon>
        <taxon>Araneus</taxon>
    </lineage>
</organism>
<accession>A0A4Y2FM11</accession>
<dbReference type="InterPro" id="IPR000483">
    <property type="entry name" value="Cys-rich_flank_reg_C"/>
</dbReference>
<dbReference type="Pfam" id="PF01462">
    <property type="entry name" value="LRRNT"/>
    <property type="match status" value="1"/>
</dbReference>
<dbReference type="SMART" id="SM00369">
    <property type="entry name" value="LRR_TYP"/>
    <property type="match status" value="6"/>
</dbReference>
<name>A0A4Y2FM11_ARAVE</name>
<dbReference type="PANTHER" id="PTHR24369:SF196">
    <property type="entry name" value="RETICULON 4 RECEPTOR LIKE 1"/>
    <property type="match status" value="1"/>
</dbReference>
<evidence type="ECO:0000256" key="3">
    <source>
        <dbReference type="ARBA" id="ARBA00022525"/>
    </source>
</evidence>
<gene>
    <name evidence="11" type="primary">sli_2</name>
    <name evidence="11" type="ORF">AVEN_17230_1</name>
</gene>
<dbReference type="SUPFAM" id="SSF52058">
    <property type="entry name" value="L domain-like"/>
    <property type="match status" value="2"/>
</dbReference>
<keyword evidence="3" id="KW-0964">Secreted</keyword>
<comment type="caution">
    <text evidence="11">The sequence shown here is derived from an EMBL/GenBank/DDBJ whole genome shotgun (WGS) entry which is preliminary data.</text>
</comment>
<dbReference type="PROSITE" id="PS51450">
    <property type="entry name" value="LRR"/>
    <property type="match status" value="1"/>
</dbReference>
<dbReference type="Pfam" id="PF13855">
    <property type="entry name" value="LRR_8"/>
    <property type="match status" value="2"/>
</dbReference>
<dbReference type="GO" id="GO:0043204">
    <property type="term" value="C:perikaryon"/>
    <property type="evidence" value="ECO:0007669"/>
    <property type="project" value="UniProtKB-SubCell"/>
</dbReference>
<keyword evidence="2" id="KW-0217">Developmental protein</keyword>